<proteinExistence type="inferred from homology"/>
<evidence type="ECO:0000256" key="1">
    <source>
        <dbReference type="ARBA" id="ARBA00001917"/>
    </source>
</evidence>
<sequence>MHHDIAQLEPLQTYKMLVGGIIPRPIAWVSTLSAQGTDNIAPYSFFSVASVTPPVLTITHVMPQTQQEKDTLRNLKETGDAVVNIVSAEMADKMNASCAALPPETSEFTAADIPACDSEKVRAKSVANAPVRYECKLRELLPISDQPTGGTLILLDVVNIFIDDAIVQDGMIQADQLDAIGKLGGDLYSTTRDRFALARP</sequence>
<dbReference type="Pfam" id="PF01613">
    <property type="entry name" value="Flavin_Reduct"/>
    <property type="match status" value="1"/>
</dbReference>
<protein>
    <submittedName>
        <fullName evidence="6">Flavin reductase family protein</fullName>
    </submittedName>
</protein>
<evidence type="ECO:0000256" key="3">
    <source>
        <dbReference type="ARBA" id="ARBA00022643"/>
    </source>
</evidence>
<organism evidence="6 7">
    <name type="scientific">Hydrogenovibrio thermophilus</name>
    <dbReference type="NCBI Taxonomy" id="265883"/>
    <lineage>
        <taxon>Bacteria</taxon>
        <taxon>Pseudomonadati</taxon>
        <taxon>Pseudomonadota</taxon>
        <taxon>Gammaproteobacteria</taxon>
        <taxon>Thiotrichales</taxon>
        <taxon>Piscirickettsiaceae</taxon>
        <taxon>Hydrogenovibrio</taxon>
    </lineage>
</organism>
<dbReference type="PANTHER" id="PTHR33798:SF5">
    <property type="entry name" value="FLAVIN REDUCTASE LIKE DOMAIN-CONTAINING PROTEIN"/>
    <property type="match status" value="1"/>
</dbReference>
<dbReference type="RefSeq" id="WP_128384377.1">
    <property type="nucleotide sequence ID" value="NZ_CP035033.1"/>
</dbReference>
<gene>
    <name evidence="6" type="ORF">EPV75_02700</name>
</gene>
<dbReference type="EMBL" id="CP035033">
    <property type="protein sequence ID" value="QAB14652.1"/>
    <property type="molecule type" value="Genomic_DNA"/>
</dbReference>
<keyword evidence="2" id="KW-0285">Flavoprotein</keyword>
<feature type="domain" description="Flavin reductase like" evidence="5">
    <location>
        <begin position="19"/>
        <end position="174"/>
    </location>
</feature>
<dbReference type="PANTHER" id="PTHR33798">
    <property type="entry name" value="FLAVOPROTEIN OXYGENASE"/>
    <property type="match status" value="1"/>
</dbReference>
<dbReference type="AlphaFoldDB" id="A0A451G575"/>
<dbReference type="InterPro" id="IPR012349">
    <property type="entry name" value="Split_barrel_FMN-bd"/>
</dbReference>
<evidence type="ECO:0000313" key="6">
    <source>
        <dbReference type="EMBL" id="QAB14652.1"/>
    </source>
</evidence>
<dbReference type="GO" id="GO:0010181">
    <property type="term" value="F:FMN binding"/>
    <property type="evidence" value="ECO:0007669"/>
    <property type="project" value="InterPro"/>
</dbReference>
<dbReference type="GO" id="GO:0016646">
    <property type="term" value="F:oxidoreductase activity, acting on the CH-NH group of donors, NAD or NADP as acceptor"/>
    <property type="evidence" value="ECO:0007669"/>
    <property type="project" value="UniProtKB-ARBA"/>
</dbReference>
<dbReference type="Gene3D" id="2.30.110.10">
    <property type="entry name" value="Electron Transport, Fmn-binding Protein, Chain A"/>
    <property type="match status" value="1"/>
</dbReference>
<name>A0A451G575_9GAMM</name>
<dbReference type="InterPro" id="IPR002563">
    <property type="entry name" value="Flavin_Rdtase-like_dom"/>
</dbReference>
<evidence type="ECO:0000256" key="2">
    <source>
        <dbReference type="ARBA" id="ARBA00022630"/>
    </source>
</evidence>
<dbReference type="KEGG" id="htr:EPV75_02700"/>
<comment type="cofactor">
    <cofactor evidence="1">
        <name>FMN</name>
        <dbReference type="ChEBI" id="CHEBI:58210"/>
    </cofactor>
</comment>
<dbReference type="SUPFAM" id="SSF50475">
    <property type="entry name" value="FMN-binding split barrel"/>
    <property type="match status" value="1"/>
</dbReference>
<evidence type="ECO:0000313" key="7">
    <source>
        <dbReference type="Proteomes" id="UP000285478"/>
    </source>
</evidence>
<dbReference type="SMART" id="SM00903">
    <property type="entry name" value="Flavin_Reduct"/>
    <property type="match status" value="1"/>
</dbReference>
<evidence type="ECO:0000256" key="4">
    <source>
        <dbReference type="ARBA" id="ARBA00038054"/>
    </source>
</evidence>
<accession>A0A451G575</accession>
<comment type="similarity">
    <text evidence="4">Belongs to the flavoredoxin family.</text>
</comment>
<keyword evidence="7" id="KW-1185">Reference proteome</keyword>
<keyword evidence="3" id="KW-0288">FMN</keyword>
<reference evidence="6 7" key="1">
    <citation type="journal article" date="2018" name="Environ. Microbiol.">
        <title>Genomes of ubiquitous marine and hypersaline Hydrogenovibrio, Thiomicrorhabdus and Thiomicrospira spp. encode a diversity of mechanisms to sustain chemolithoautotrophy in heterogeneous environments.</title>
        <authorList>
            <person name="Scott K.M."/>
            <person name="Williams J."/>
            <person name="Porter C.M.B."/>
            <person name="Russel S."/>
            <person name="Harmer T.L."/>
            <person name="Paul J.H."/>
            <person name="Antonen K.M."/>
            <person name="Bridges M.K."/>
            <person name="Camper G.J."/>
            <person name="Campla C.K."/>
            <person name="Casella L.G."/>
            <person name="Chase E."/>
            <person name="Conrad J.W."/>
            <person name="Cruz M.C."/>
            <person name="Dunlap D.S."/>
            <person name="Duran L."/>
            <person name="Fahsbender E.M."/>
            <person name="Goldsmith D.B."/>
            <person name="Keeley R.F."/>
            <person name="Kondoff M.R."/>
            <person name="Kussy B.I."/>
            <person name="Lane M.K."/>
            <person name="Lawler S."/>
            <person name="Leigh B.A."/>
            <person name="Lewis C."/>
            <person name="Lostal L.M."/>
            <person name="Marking D."/>
            <person name="Mancera P.A."/>
            <person name="McClenthan E.C."/>
            <person name="McIntyre E.A."/>
            <person name="Mine J.A."/>
            <person name="Modi S."/>
            <person name="Moore B.D."/>
            <person name="Morgan W.A."/>
            <person name="Nelson K.M."/>
            <person name="Nguyen K.N."/>
            <person name="Ogburn N."/>
            <person name="Parrino D.G."/>
            <person name="Pedapudi A.D."/>
            <person name="Pelham R.P."/>
            <person name="Preece A.M."/>
            <person name="Rampersad E.A."/>
            <person name="Richardson J.C."/>
            <person name="Rodgers C.M."/>
            <person name="Schaffer B.L."/>
            <person name="Sheridan N.E."/>
            <person name="Solone M.R."/>
            <person name="Staley Z.R."/>
            <person name="Tabuchi M."/>
            <person name="Waide R.J."/>
            <person name="Wanjugi P.W."/>
            <person name="Young S."/>
            <person name="Clum A."/>
            <person name="Daum C."/>
            <person name="Huntemann M."/>
            <person name="Ivanova N."/>
            <person name="Kyrpides N."/>
            <person name="Mikhailova N."/>
            <person name="Palaniappan K."/>
            <person name="Pillay M."/>
            <person name="Reddy T.B.K."/>
            <person name="Shapiro N."/>
            <person name="Stamatis D."/>
            <person name="Varghese N."/>
            <person name="Woyke T."/>
            <person name="Boden R."/>
            <person name="Freyermuth S.K."/>
            <person name="Kerfeld C.A."/>
        </authorList>
    </citation>
    <scope>NUCLEOTIDE SEQUENCE [LARGE SCALE GENOMIC DNA]</scope>
    <source>
        <strain evidence="6 7">JR-2</strain>
    </source>
</reference>
<dbReference type="Proteomes" id="UP000285478">
    <property type="component" value="Chromosome"/>
</dbReference>
<evidence type="ECO:0000259" key="5">
    <source>
        <dbReference type="SMART" id="SM00903"/>
    </source>
</evidence>